<dbReference type="HOGENOM" id="CLU_017945_2_1_1"/>
<dbReference type="AlphaFoldDB" id="K3YCG5"/>
<proteinExistence type="predicted"/>
<keyword evidence="3" id="KW-1185">Reference proteome</keyword>
<dbReference type="InParanoid" id="K3YCG5"/>
<dbReference type="InterPro" id="IPR036047">
    <property type="entry name" value="F-box-like_dom_sf"/>
</dbReference>
<dbReference type="OMA" id="EAFICTY"/>
<dbReference type="Gramene" id="KQK98663">
    <property type="protein sequence ID" value="KQK98663"/>
    <property type="gene ID" value="SETIT_011912mg"/>
</dbReference>
<evidence type="ECO:0000313" key="2">
    <source>
        <dbReference type="EnsemblPlants" id="KQK98663"/>
    </source>
</evidence>
<dbReference type="eggNOG" id="ENOG502SKDB">
    <property type="taxonomic scope" value="Eukaryota"/>
</dbReference>
<dbReference type="Proteomes" id="UP000004995">
    <property type="component" value="Unassembled WGS sequence"/>
</dbReference>
<feature type="transmembrane region" description="Helical" evidence="1">
    <location>
        <begin position="242"/>
        <end position="263"/>
    </location>
</feature>
<keyword evidence="1" id="KW-0812">Transmembrane</keyword>
<dbReference type="EMBL" id="AGNK02004489">
    <property type="status" value="NOT_ANNOTATED_CDS"/>
    <property type="molecule type" value="Genomic_DNA"/>
</dbReference>
<organism evidence="2 3">
    <name type="scientific">Setaria italica</name>
    <name type="common">Foxtail millet</name>
    <name type="synonym">Panicum italicum</name>
    <dbReference type="NCBI Taxonomy" id="4555"/>
    <lineage>
        <taxon>Eukaryota</taxon>
        <taxon>Viridiplantae</taxon>
        <taxon>Streptophyta</taxon>
        <taxon>Embryophyta</taxon>
        <taxon>Tracheophyta</taxon>
        <taxon>Spermatophyta</taxon>
        <taxon>Magnoliopsida</taxon>
        <taxon>Liliopsida</taxon>
        <taxon>Poales</taxon>
        <taxon>Poaceae</taxon>
        <taxon>PACMAD clade</taxon>
        <taxon>Panicoideae</taxon>
        <taxon>Panicodae</taxon>
        <taxon>Paniceae</taxon>
        <taxon>Cenchrinae</taxon>
        <taxon>Setaria</taxon>
    </lineage>
</organism>
<evidence type="ECO:0000256" key="1">
    <source>
        <dbReference type="SAM" id="Phobius"/>
    </source>
</evidence>
<evidence type="ECO:0008006" key="4">
    <source>
        <dbReference type="Google" id="ProtNLM"/>
    </source>
</evidence>
<dbReference type="SUPFAM" id="SSF81383">
    <property type="entry name" value="F-box domain"/>
    <property type="match status" value="1"/>
</dbReference>
<evidence type="ECO:0000313" key="3">
    <source>
        <dbReference type="Proteomes" id="UP000004995"/>
    </source>
</evidence>
<protein>
    <recommendedName>
        <fullName evidence="4">F-box domain-containing protein</fullName>
    </recommendedName>
</protein>
<dbReference type="PANTHER" id="PTHR32133">
    <property type="entry name" value="OS07G0120400 PROTEIN"/>
    <property type="match status" value="1"/>
</dbReference>
<sequence>MEELEEEILIRFPPHEPALVCKRWRRLVSGPAFRRRFRELHRTPPMLGFLCNIVEDAGSYCFVPTAGAFRAPGADLCQCRALDARHGRVLLKCPGSSEGALVVWDPSTDEKLELSIAVLGRYAYNWTAAILCAACGTCNHLDCHHGPFLVVYVACGGSREAFICTYSSDAGTWSEPITTELQLPSDLVTLMPGGLALATVHEYKLCIWRKAGREDDAGWTQNMVIELESLLPRDAILASPNVVGFADGIGVIFLSACCALFTIDLNTYKAKKVFKGKSIYVAIVYINFYTP</sequence>
<reference evidence="2" key="2">
    <citation type="submission" date="2018-08" db="UniProtKB">
        <authorList>
            <consortium name="EnsemblPlants"/>
        </authorList>
    </citation>
    <scope>IDENTIFICATION</scope>
    <source>
        <strain evidence="2">Yugu1</strain>
    </source>
</reference>
<keyword evidence="1" id="KW-0472">Membrane</keyword>
<dbReference type="PANTHER" id="PTHR32133:SF297">
    <property type="entry name" value="F-BOX DOMAIN-CONTAINING PROTEIN"/>
    <property type="match status" value="1"/>
</dbReference>
<reference evidence="3" key="1">
    <citation type="journal article" date="2012" name="Nat. Biotechnol.">
        <title>Reference genome sequence of the model plant Setaria.</title>
        <authorList>
            <person name="Bennetzen J.L."/>
            <person name="Schmutz J."/>
            <person name="Wang H."/>
            <person name="Percifield R."/>
            <person name="Hawkins J."/>
            <person name="Pontaroli A.C."/>
            <person name="Estep M."/>
            <person name="Feng L."/>
            <person name="Vaughn J.N."/>
            <person name="Grimwood J."/>
            <person name="Jenkins J."/>
            <person name="Barry K."/>
            <person name="Lindquist E."/>
            <person name="Hellsten U."/>
            <person name="Deshpande S."/>
            <person name="Wang X."/>
            <person name="Wu X."/>
            <person name="Mitros T."/>
            <person name="Triplett J."/>
            <person name="Yang X."/>
            <person name="Ye C.Y."/>
            <person name="Mauro-Herrera M."/>
            <person name="Wang L."/>
            <person name="Li P."/>
            <person name="Sharma M."/>
            <person name="Sharma R."/>
            <person name="Ronald P.C."/>
            <person name="Panaud O."/>
            <person name="Kellogg E.A."/>
            <person name="Brutnell T.P."/>
            <person name="Doust A.N."/>
            <person name="Tuskan G.A."/>
            <person name="Rokhsar D."/>
            <person name="Devos K.M."/>
        </authorList>
    </citation>
    <scope>NUCLEOTIDE SEQUENCE [LARGE SCALE GENOMIC DNA]</scope>
    <source>
        <strain evidence="3">cv. Yugu1</strain>
    </source>
</reference>
<name>K3YCG5_SETIT</name>
<dbReference type="EnsemblPlants" id="KQK98663">
    <property type="protein sequence ID" value="KQK98663"/>
    <property type="gene ID" value="SETIT_011912mg"/>
</dbReference>
<keyword evidence="1" id="KW-1133">Transmembrane helix</keyword>
<accession>K3YCG5</accession>